<reference evidence="7" key="1">
    <citation type="journal article" date="2014" name="Int. J. Syst. Evol. Microbiol.">
        <title>Complete genome of a new Firmicutes species belonging to the dominant human colonic microbiota ('Ruminococcus bicirculans') reveals two chromosomes and a selective capacity to utilize plant glucans.</title>
        <authorList>
            <consortium name="NISC Comparative Sequencing Program"/>
            <person name="Wegmann U."/>
            <person name="Louis P."/>
            <person name="Goesmann A."/>
            <person name="Henrissat B."/>
            <person name="Duncan S.H."/>
            <person name="Flint H.J."/>
        </authorList>
    </citation>
    <scope>NUCLEOTIDE SEQUENCE</scope>
    <source>
        <strain evidence="7">NBRC 108219</strain>
    </source>
</reference>
<dbReference type="Proteomes" id="UP001161391">
    <property type="component" value="Unassembled WGS sequence"/>
</dbReference>
<name>A0ABQ5V5A0_9PROT</name>
<sequence length="324" mass="34545">MRLNELSDNPGATKARKRVGRGIGSGKGKTAGRGVKGQKSRSGVSINGFEGGQMPIHMRLPKRGFNNPNRKRYAELSIANLERAIQAGKIKKGDKLDAEALVRAGVIRRSNDGVRIIGGGELSQALDLHVAGATKGAQGIIEGAKGSITIVEGKPERVTRDEDAAPAKPKAKPAAKKADVKPAAKKATAKPAAKKADEKAAPKKETAKKAPAKKAAKADDAESEYLAKTREYDADADNATVTKVEKYLGGSLANKDAKYVSCSDETELDTIVKGFMKKKLGVDDKDAALEKVKAVCTTMKPTRMKNRVTFYYLLAKNEGKLGEF</sequence>
<evidence type="ECO:0000256" key="1">
    <source>
        <dbReference type="ARBA" id="ARBA00007320"/>
    </source>
</evidence>
<dbReference type="Pfam" id="PF11015">
    <property type="entry name" value="DUF2853"/>
    <property type="match status" value="1"/>
</dbReference>
<organism evidence="7 8">
    <name type="scientific">Algimonas ampicilliniresistens</name>
    <dbReference type="NCBI Taxonomy" id="1298735"/>
    <lineage>
        <taxon>Bacteria</taxon>
        <taxon>Pseudomonadati</taxon>
        <taxon>Pseudomonadota</taxon>
        <taxon>Alphaproteobacteria</taxon>
        <taxon>Maricaulales</taxon>
        <taxon>Robiginitomaculaceae</taxon>
        <taxon>Algimonas</taxon>
    </lineage>
</organism>
<dbReference type="HAMAP" id="MF_01341">
    <property type="entry name" value="Ribosomal_uL15"/>
    <property type="match status" value="1"/>
</dbReference>
<proteinExistence type="inferred from homology"/>
<feature type="compositionally biased region" description="Gly residues" evidence="5">
    <location>
        <begin position="21"/>
        <end position="35"/>
    </location>
</feature>
<evidence type="ECO:0000256" key="5">
    <source>
        <dbReference type="SAM" id="MobiDB-lite"/>
    </source>
</evidence>
<keyword evidence="8" id="KW-1185">Reference proteome</keyword>
<dbReference type="Gene3D" id="3.100.10.10">
    <property type="match status" value="1"/>
</dbReference>
<dbReference type="InterPro" id="IPR021274">
    <property type="entry name" value="DUF2853"/>
</dbReference>
<keyword evidence="3 4" id="KW-0687">Ribonucleoprotein</keyword>
<dbReference type="Pfam" id="PF00828">
    <property type="entry name" value="Ribosomal_L27A"/>
    <property type="match status" value="1"/>
</dbReference>
<keyword evidence="4" id="KW-0694">RNA-binding</keyword>
<feature type="region of interest" description="Disordered" evidence="5">
    <location>
        <begin position="1"/>
        <end position="67"/>
    </location>
</feature>
<dbReference type="SUPFAM" id="SSF52080">
    <property type="entry name" value="Ribosomal proteins L15p and L18e"/>
    <property type="match status" value="1"/>
</dbReference>
<dbReference type="NCBIfam" id="TIGR01071">
    <property type="entry name" value="rplO_bact"/>
    <property type="match status" value="1"/>
</dbReference>
<protein>
    <recommendedName>
        <fullName evidence="4">Large ribosomal subunit protein uL15</fullName>
    </recommendedName>
</protein>
<keyword evidence="2 4" id="KW-0689">Ribosomal protein</keyword>
<dbReference type="InterPro" id="IPR005749">
    <property type="entry name" value="Ribosomal_uL15_bac-type"/>
</dbReference>
<feature type="compositionally biased region" description="Basic and acidic residues" evidence="5">
    <location>
        <begin position="153"/>
        <end position="165"/>
    </location>
</feature>
<dbReference type="SUPFAM" id="SSF158587">
    <property type="entry name" value="Jann4075-like"/>
    <property type="match status" value="1"/>
</dbReference>
<dbReference type="PANTHER" id="PTHR12934:SF11">
    <property type="entry name" value="LARGE RIBOSOMAL SUBUNIT PROTEIN UL15M"/>
    <property type="match status" value="1"/>
</dbReference>
<feature type="compositionally biased region" description="Basic and acidic residues" evidence="5">
    <location>
        <begin position="194"/>
        <end position="208"/>
    </location>
</feature>
<dbReference type="PANTHER" id="PTHR12934">
    <property type="entry name" value="50S RIBOSOMAL PROTEIN L15"/>
    <property type="match status" value="1"/>
</dbReference>
<evidence type="ECO:0000256" key="2">
    <source>
        <dbReference type="ARBA" id="ARBA00022980"/>
    </source>
</evidence>
<gene>
    <name evidence="4" type="primary">rplO</name>
    <name evidence="7" type="ORF">GCM10007853_00230</name>
</gene>
<dbReference type="InterPro" id="IPR021131">
    <property type="entry name" value="Ribosomal_uL15/eL18"/>
</dbReference>
<comment type="subunit">
    <text evidence="4">Part of the 50S ribosomal subunit.</text>
</comment>
<evidence type="ECO:0000313" key="8">
    <source>
        <dbReference type="Proteomes" id="UP001161391"/>
    </source>
</evidence>
<dbReference type="InterPro" id="IPR030878">
    <property type="entry name" value="Ribosomal_uL15"/>
</dbReference>
<dbReference type="EMBL" id="BSNK01000001">
    <property type="protein sequence ID" value="GLQ22149.1"/>
    <property type="molecule type" value="Genomic_DNA"/>
</dbReference>
<evidence type="ECO:0000256" key="3">
    <source>
        <dbReference type="ARBA" id="ARBA00023274"/>
    </source>
</evidence>
<accession>A0ABQ5V5A0</accession>
<evidence type="ECO:0000259" key="6">
    <source>
        <dbReference type="Pfam" id="PF00828"/>
    </source>
</evidence>
<comment type="caution">
    <text evidence="7">The sequence shown here is derived from an EMBL/GenBank/DDBJ whole genome shotgun (WGS) entry which is preliminary data.</text>
</comment>
<reference evidence="7" key="2">
    <citation type="submission" date="2023-01" db="EMBL/GenBank/DDBJ databases">
        <title>Draft genome sequence of Algimonas ampicilliniresistens strain NBRC 108219.</title>
        <authorList>
            <person name="Sun Q."/>
            <person name="Mori K."/>
        </authorList>
    </citation>
    <scope>NUCLEOTIDE SEQUENCE</scope>
    <source>
        <strain evidence="7">NBRC 108219</strain>
    </source>
</reference>
<keyword evidence="4" id="KW-0699">rRNA-binding</keyword>
<dbReference type="InterPro" id="IPR036227">
    <property type="entry name" value="Ribosomal_uL15/eL18_sf"/>
</dbReference>
<comment type="similarity">
    <text evidence="1 4">Belongs to the universal ribosomal protein uL15 family.</text>
</comment>
<dbReference type="InterPro" id="IPR023154">
    <property type="entry name" value="Jann4075-like_sf"/>
</dbReference>
<feature type="region of interest" description="Disordered" evidence="5">
    <location>
        <begin position="152"/>
        <end position="220"/>
    </location>
</feature>
<feature type="domain" description="Large ribosomal subunit protein uL15/eL18" evidence="6">
    <location>
        <begin position="76"/>
        <end position="149"/>
    </location>
</feature>
<dbReference type="Gene3D" id="1.10.238.120">
    <property type="entry name" value="Jann4075-like"/>
    <property type="match status" value="1"/>
</dbReference>
<evidence type="ECO:0000256" key="4">
    <source>
        <dbReference type="HAMAP-Rule" id="MF_01341"/>
    </source>
</evidence>
<comment type="function">
    <text evidence="4">Binds to the 23S rRNA.</text>
</comment>
<evidence type="ECO:0000313" key="7">
    <source>
        <dbReference type="EMBL" id="GLQ22149.1"/>
    </source>
</evidence>